<dbReference type="Proteomes" id="UP000280792">
    <property type="component" value="Unassembled WGS sequence"/>
</dbReference>
<dbReference type="EMBL" id="QWEZ01000002">
    <property type="protein sequence ID" value="RRJ82803.1"/>
    <property type="molecule type" value="Genomic_DNA"/>
</dbReference>
<dbReference type="Gene3D" id="3.90.226.10">
    <property type="entry name" value="2-enoyl-CoA Hydratase, Chain A, domain 1"/>
    <property type="match status" value="1"/>
</dbReference>
<organism evidence="2 3">
    <name type="scientific">Aestuariirhabdus litorea</name>
    <dbReference type="NCBI Taxonomy" id="2528527"/>
    <lineage>
        <taxon>Bacteria</taxon>
        <taxon>Pseudomonadati</taxon>
        <taxon>Pseudomonadota</taxon>
        <taxon>Gammaproteobacteria</taxon>
        <taxon>Oceanospirillales</taxon>
        <taxon>Aestuariirhabdaceae</taxon>
        <taxon>Aestuariirhabdus</taxon>
    </lineage>
</organism>
<name>A0A3P3VPQ6_9GAMM</name>
<dbReference type="AlphaFoldDB" id="A0A3P3VPQ6"/>
<reference evidence="2 3" key="2">
    <citation type="submission" date="2018-12" db="EMBL/GenBank/DDBJ databases">
        <title>Simiduia agarivorans gen. nov., sp. nov., a marine, agarolytic bacterium isolated from shallow coastal water from Keelung, Taiwan.</title>
        <authorList>
            <person name="Shieh W.Y."/>
        </authorList>
    </citation>
    <scope>NUCLEOTIDE SEQUENCE [LARGE SCALE GENOMIC DNA]</scope>
    <source>
        <strain evidence="2 3">GTF-13</strain>
    </source>
</reference>
<dbReference type="InterPro" id="IPR029045">
    <property type="entry name" value="ClpP/crotonase-like_dom_sf"/>
</dbReference>
<reference evidence="2 3" key="1">
    <citation type="submission" date="2018-08" db="EMBL/GenBank/DDBJ databases">
        <authorList>
            <person name="Khan S.A."/>
        </authorList>
    </citation>
    <scope>NUCLEOTIDE SEQUENCE [LARGE SCALE GENOMIC DNA]</scope>
    <source>
        <strain evidence="2 3">GTF-13</strain>
    </source>
</reference>
<evidence type="ECO:0000313" key="2">
    <source>
        <dbReference type="EMBL" id="RRJ82803.1"/>
    </source>
</evidence>
<dbReference type="GO" id="GO:0016853">
    <property type="term" value="F:isomerase activity"/>
    <property type="evidence" value="ECO:0007669"/>
    <property type="project" value="UniProtKB-KW"/>
</dbReference>
<dbReference type="PANTHER" id="PTHR43802:SF1">
    <property type="entry name" value="IP11341P-RELATED"/>
    <property type="match status" value="1"/>
</dbReference>
<dbReference type="PANTHER" id="PTHR43802">
    <property type="entry name" value="ENOYL-COA HYDRATASE"/>
    <property type="match status" value="1"/>
</dbReference>
<dbReference type="Pfam" id="PF00378">
    <property type="entry name" value="ECH_1"/>
    <property type="match status" value="1"/>
</dbReference>
<evidence type="ECO:0000256" key="1">
    <source>
        <dbReference type="ARBA" id="ARBA00005254"/>
    </source>
</evidence>
<gene>
    <name evidence="2" type="ORF">D0544_13200</name>
</gene>
<evidence type="ECO:0000313" key="3">
    <source>
        <dbReference type="Proteomes" id="UP000280792"/>
    </source>
</evidence>
<sequence>MQPSIAIEKQSGIAILTLCRPDVMNAVNSTMRDELIRSFHQLDQDEDVRAIVVTGAGERAFCAGQDLDEALAFRTHEVKGWMQHQCSMLSAIRDCDKPVVTAFNGVATGVGFQIGLVSDYRITSPDTRLGQPEVRVGLASILGSYLMSQFLGHGHNQALSLGGALIDGQRAYELGLVSRLVARDEVVAAAIETAQEYAALPANAIRLTKQRFRVLSQASFEDACRAVAEYQTACYEGGEPQARMGAFVAKRTGTKSVAKG</sequence>
<comment type="caution">
    <text evidence="2">The sequence shown here is derived from an EMBL/GenBank/DDBJ whole genome shotgun (WGS) entry which is preliminary data.</text>
</comment>
<protein>
    <submittedName>
        <fullName evidence="2">Enoyl-CoA hydratase/isomerase family protein</fullName>
    </submittedName>
</protein>
<proteinExistence type="inferred from homology"/>
<keyword evidence="3" id="KW-1185">Reference proteome</keyword>
<comment type="similarity">
    <text evidence="1">Belongs to the enoyl-CoA hydratase/isomerase family.</text>
</comment>
<dbReference type="CDD" id="cd06558">
    <property type="entry name" value="crotonase-like"/>
    <property type="match status" value="1"/>
</dbReference>
<keyword evidence="2" id="KW-0413">Isomerase</keyword>
<dbReference type="RefSeq" id="WP_125016878.1">
    <property type="nucleotide sequence ID" value="NZ_QWEZ01000002.1"/>
</dbReference>
<accession>A0A3P3VPQ6</accession>
<dbReference type="SUPFAM" id="SSF52096">
    <property type="entry name" value="ClpP/crotonase"/>
    <property type="match status" value="1"/>
</dbReference>
<dbReference type="InterPro" id="IPR001753">
    <property type="entry name" value="Enoyl-CoA_hydra/iso"/>
</dbReference>